<dbReference type="RefSeq" id="WP_169529647.1">
    <property type="nucleotide sequence ID" value="NZ_JABBGH010000001.1"/>
</dbReference>
<accession>A0A7Y0ABK2</accession>
<dbReference type="Pfam" id="PF11964">
    <property type="entry name" value="SpoIIAA-like"/>
    <property type="match status" value="1"/>
</dbReference>
<proteinExistence type="predicted"/>
<evidence type="ECO:0000313" key="2">
    <source>
        <dbReference type="Proteomes" id="UP000559626"/>
    </source>
</evidence>
<protein>
    <submittedName>
        <fullName evidence="1">STAS/SEC14 domain-containing protein</fullName>
    </submittedName>
</protein>
<keyword evidence="2" id="KW-1185">Reference proteome</keyword>
<dbReference type="EMBL" id="JABBGH010000001">
    <property type="protein sequence ID" value="NML64341.1"/>
    <property type="molecule type" value="Genomic_DNA"/>
</dbReference>
<organism evidence="1 2">
    <name type="scientific">Hymenobacter polaris</name>
    <dbReference type="NCBI Taxonomy" id="2682546"/>
    <lineage>
        <taxon>Bacteria</taxon>
        <taxon>Pseudomonadati</taxon>
        <taxon>Bacteroidota</taxon>
        <taxon>Cytophagia</taxon>
        <taxon>Cytophagales</taxon>
        <taxon>Hymenobacteraceae</taxon>
        <taxon>Hymenobacter</taxon>
    </lineage>
</organism>
<dbReference type="Proteomes" id="UP000559626">
    <property type="component" value="Unassembled WGS sequence"/>
</dbReference>
<comment type="caution">
    <text evidence="1">The sequence shown here is derived from an EMBL/GenBank/DDBJ whole genome shotgun (WGS) entry which is preliminary data.</text>
</comment>
<reference evidence="1 2" key="1">
    <citation type="submission" date="2020-04" db="EMBL/GenBank/DDBJ databases">
        <title>Hymenobacter polaris sp. nov., isolated from Arctic soil.</title>
        <authorList>
            <person name="Dahal R.H."/>
        </authorList>
    </citation>
    <scope>NUCLEOTIDE SEQUENCE [LARGE SCALE GENOMIC DNA]</scope>
    <source>
        <strain evidence="1 2">RP-2-7</strain>
    </source>
</reference>
<gene>
    <name evidence="1" type="ORF">HHL22_03900</name>
</gene>
<sequence>MHLHLLCCVPQVSIYHDTWNDWLYIEWEGEITLPVAQRACAELARCTLTRPYARVLNNNTSLTGVGLEVGAWLAFHFMPHLPLAGVRHMAWVCSPELAGLTLIKTVMNWLPRLEATIFTDVEDAVSWLIQRRDSLHQPAARTPAAQAKLQDVLAALERAASVHAA</sequence>
<dbReference type="AlphaFoldDB" id="A0A7Y0ABK2"/>
<dbReference type="InterPro" id="IPR021866">
    <property type="entry name" value="SpoIIAA-like"/>
</dbReference>
<evidence type="ECO:0000313" key="1">
    <source>
        <dbReference type="EMBL" id="NML64341.1"/>
    </source>
</evidence>
<name>A0A7Y0ABK2_9BACT</name>